<dbReference type="Proteomes" id="UP001597357">
    <property type="component" value="Unassembled WGS sequence"/>
</dbReference>
<accession>A0ABW5SCZ0</accession>
<sequence length="226" mass="23861">VQTFDLTSQSAAILANEATPANFTLTYYASQADYTAGTAIANPTAYDNTSNPQSIVVEAEGPNNCTSTTSFDLVVNPLPSYNTPVTQVVCDDATADGIAVFDLTAATNQLTGNNPNYHVDYYETPADLAAGTNALPSNYTNTTAYNQTIYFQIEDQTTGCLIDDAIDLQVDTAPAANTPQVYTFCDDDNDGFGLFNLPSLDNEITGGAAGVSVSYHQTLANAQNNA</sequence>
<reference evidence="2" key="1">
    <citation type="journal article" date="2019" name="Int. J. Syst. Evol. Microbiol.">
        <title>The Global Catalogue of Microorganisms (GCM) 10K type strain sequencing project: providing services to taxonomists for standard genome sequencing and annotation.</title>
        <authorList>
            <consortium name="The Broad Institute Genomics Platform"/>
            <consortium name="The Broad Institute Genome Sequencing Center for Infectious Disease"/>
            <person name="Wu L."/>
            <person name="Ma J."/>
        </authorList>
    </citation>
    <scope>NUCLEOTIDE SEQUENCE [LARGE SCALE GENOMIC DNA]</scope>
    <source>
        <strain evidence="2">KCTC 42255</strain>
    </source>
</reference>
<comment type="caution">
    <text evidence="1">The sequence shown here is derived from an EMBL/GenBank/DDBJ whole genome shotgun (WGS) entry which is preliminary data.</text>
</comment>
<proteinExistence type="predicted"/>
<feature type="non-terminal residue" evidence="1">
    <location>
        <position position="226"/>
    </location>
</feature>
<gene>
    <name evidence="1" type="ORF">ACFSQ0_05635</name>
</gene>
<evidence type="ECO:0008006" key="3">
    <source>
        <dbReference type="Google" id="ProtNLM"/>
    </source>
</evidence>
<evidence type="ECO:0000313" key="2">
    <source>
        <dbReference type="Proteomes" id="UP001597357"/>
    </source>
</evidence>
<feature type="non-terminal residue" evidence="1">
    <location>
        <position position="1"/>
    </location>
</feature>
<dbReference type="EMBL" id="JBHULZ010000024">
    <property type="protein sequence ID" value="MFD2697464.1"/>
    <property type="molecule type" value="Genomic_DNA"/>
</dbReference>
<keyword evidence="2" id="KW-1185">Reference proteome</keyword>
<name>A0ABW5SCZ0_9FLAO</name>
<organism evidence="1 2">
    <name type="scientific">Mesonia sediminis</name>
    <dbReference type="NCBI Taxonomy" id="1703946"/>
    <lineage>
        <taxon>Bacteria</taxon>
        <taxon>Pseudomonadati</taxon>
        <taxon>Bacteroidota</taxon>
        <taxon>Flavobacteriia</taxon>
        <taxon>Flavobacteriales</taxon>
        <taxon>Flavobacteriaceae</taxon>
        <taxon>Mesonia</taxon>
    </lineage>
</organism>
<protein>
    <recommendedName>
        <fullName evidence="3">Adhesin</fullName>
    </recommendedName>
</protein>
<evidence type="ECO:0000313" key="1">
    <source>
        <dbReference type="EMBL" id="MFD2697464.1"/>
    </source>
</evidence>